<evidence type="ECO:0000313" key="3">
    <source>
        <dbReference type="Proteomes" id="UP000633418"/>
    </source>
</evidence>
<dbReference type="EMBL" id="CP077095">
    <property type="protein sequence ID" value="QXI39139.1"/>
    <property type="molecule type" value="Genomic_DNA"/>
</dbReference>
<organism evidence="2 3">
    <name type="scientific">Pseudomonas xantholysinigenes</name>
    <dbReference type="NCBI Taxonomy" id="2745490"/>
    <lineage>
        <taxon>Bacteria</taxon>
        <taxon>Pseudomonadati</taxon>
        <taxon>Pseudomonadota</taxon>
        <taxon>Gammaproteobacteria</taxon>
        <taxon>Pseudomonadales</taxon>
        <taxon>Pseudomonadaceae</taxon>
        <taxon>Pseudomonas</taxon>
    </lineage>
</organism>
<gene>
    <name evidence="2" type="ORF">HU772_003335</name>
</gene>
<reference evidence="2 3" key="1">
    <citation type="journal article" date="2020" name="Microorganisms">
        <title>Reliable Identification of Environmental Pseudomonas Isolates Using the rpoD Gene.</title>
        <authorList>
            <consortium name="The Broad Institute Genome Sequencing Platform"/>
            <person name="Girard L."/>
            <person name="Lood C."/>
            <person name="Rokni-Zadeh H."/>
            <person name="van Noort V."/>
            <person name="Lavigne R."/>
            <person name="De Mot R."/>
        </authorList>
    </citation>
    <scope>NUCLEOTIDE SEQUENCE [LARGE SCALE GENOMIC DNA]</scope>
    <source>
        <strain evidence="2 3">RW9S1A</strain>
    </source>
</reference>
<accession>A0A9E6PXJ4</accession>
<evidence type="ECO:0000313" key="2">
    <source>
        <dbReference type="EMBL" id="QXI39139.1"/>
    </source>
</evidence>
<name>A0A9E6PXJ4_9PSED</name>
<sequence>MSQDVAVERLAELSAERAATDTTGQAAEDGARHGAKGDANWPGDSANGCAGLAAS</sequence>
<dbReference type="AlphaFoldDB" id="A0A9E6PXJ4"/>
<reference evidence="2 3" key="2">
    <citation type="journal article" date="2021" name="Microorganisms">
        <title>The Ever-Expanding Pseudomonas Genus: Description of 43 New Species and Partition of the Pseudomonas putida Group.</title>
        <authorList>
            <person name="Girard L."/>
            <person name="Lood C."/>
            <person name="Hofte M."/>
            <person name="Vandamme P."/>
            <person name="Rokni-Zadeh H."/>
            <person name="van Noort V."/>
            <person name="Lavigne R."/>
            <person name="De Mot R."/>
        </authorList>
    </citation>
    <scope>NUCLEOTIDE SEQUENCE [LARGE SCALE GENOMIC DNA]</scope>
    <source>
        <strain evidence="2 3">RW9S1A</strain>
    </source>
</reference>
<dbReference type="KEGG" id="pxn:HU772_003335"/>
<protein>
    <submittedName>
        <fullName evidence="2">Uncharacterized protein</fullName>
    </submittedName>
</protein>
<feature type="region of interest" description="Disordered" evidence="1">
    <location>
        <begin position="14"/>
        <end position="55"/>
    </location>
</feature>
<dbReference type="Proteomes" id="UP000633418">
    <property type="component" value="Chromosome"/>
</dbReference>
<evidence type="ECO:0000256" key="1">
    <source>
        <dbReference type="SAM" id="MobiDB-lite"/>
    </source>
</evidence>
<proteinExistence type="predicted"/>
<keyword evidence="3" id="KW-1185">Reference proteome</keyword>